<dbReference type="PANTHER" id="PTHR30055">
    <property type="entry name" value="HTH-TYPE TRANSCRIPTIONAL REGULATOR RUTR"/>
    <property type="match status" value="1"/>
</dbReference>
<dbReference type="RefSeq" id="WP_089774271.1">
    <property type="nucleotide sequence ID" value="NZ_FNTX01000002.1"/>
</dbReference>
<dbReference type="Pfam" id="PF00440">
    <property type="entry name" value="TetR_N"/>
    <property type="match status" value="1"/>
</dbReference>
<name>A0A1H5MM72_9MICO</name>
<organism evidence="7 8">
    <name type="scientific">Ruania alba</name>
    <dbReference type="NCBI Taxonomy" id="648782"/>
    <lineage>
        <taxon>Bacteria</taxon>
        <taxon>Bacillati</taxon>
        <taxon>Actinomycetota</taxon>
        <taxon>Actinomycetes</taxon>
        <taxon>Micrococcales</taxon>
        <taxon>Ruaniaceae</taxon>
        <taxon>Ruania</taxon>
    </lineage>
</organism>
<accession>A0A1H5MM72</accession>
<proteinExistence type="predicted"/>
<protein>
    <submittedName>
        <fullName evidence="7">DNA-binding transcriptional regulator, AcrR family</fullName>
    </submittedName>
</protein>
<dbReference type="GO" id="GO:0000976">
    <property type="term" value="F:transcription cis-regulatory region binding"/>
    <property type="evidence" value="ECO:0007669"/>
    <property type="project" value="TreeGrafter"/>
</dbReference>
<dbReference type="STRING" id="648782.SAMN04488554_3491"/>
<feature type="region of interest" description="Disordered" evidence="5">
    <location>
        <begin position="194"/>
        <end position="224"/>
    </location>
</feature>
<dbReference type="AlphaFoldDB" id="A0A1H5MM72"/>
<evidence type="ECO:0000313" key="7">
    <source>
        <dbReference type="EMBL" id="SEE90404.1"/>
    </source>
</evidence>
<dbReference type="Pfam" id="PF17933">
    <property type="entry name" value="TetR_C_25"/>
    <property type="match status" value="1"/>
</dbReference>
<dbReference type="PANTHER" id="PTHR30055:SF234">
    <property type="entry name" value="HTH-TYPE TRANSCRIPTIONAL REGULATOR BETI"/>
    <property type="match status" value="1"/>
</dbReference>
<keyword evidence="3" id="KW-0804">Transcription</keyword>
<dbReference type="GO" id="GO:0003700">
    <property type="term" value="F:DNA-binding transcription factor activity"/>
    <property type="evidence" value="ECO:0007669"/>
    <property type="project" value="TreeGrafter"/>
</dbReference>
<dbReference type="PRINTS" id="PR00455">
    <property type="entry name" value="HTHTETR"/>
</dbReference>
<dbReference type="InterPro" id="IPR001647">
    <property type="entry name" value="HTH_TetR"/>
</dbReference>
<sequence length="224" mass="23950">MTEPEKSDVAAKTRQRILSAALVAFATDGFDVGLRAIAARAGVTAGLITHYFGSKAKLRQECDDLILARVEQGLPQVFDATGLQQRLDEDSDDLVHSVHYCMKAFAEGGTMCDQLLAVTIAHTREMIATGVAGHLLEPSGDEDVRALMVVRFAVGVAVLDFALDPPKDAAAVADFMDHYWHQVVLPMARTTNGAQFETEPGRGGSCSEPRSGGSHRSAGARGLR</sequence>
<dbReference type="InterPro" id="IPR041484">
    <property type="entry name" value="TetR_C_25"/>
</dbReference>
<evidence type="ECO:0000256" key="2">
    <source>
        <dbReference type="ARBA" id="ARBA00023125"/>
    </source>
</evidence>
<dbReference type="EMBL" id="FNTX01000002">
    <property type="protein sequence ID" value="SEE90404.1"/>
    <property type="molecule type" value="Genomic_DNA"/>
</dbReference>
<feature type="domain" description="HTH tetR-type" evidence="6">
    <location>
        <begin position="11"/>
        <end position="70"/>
    </location>
</feature>
<evidence type="ECO:0000313" key="8">
    <source>
        <dbReference type="Proteomes" id="UP000199220"/>
    </source>
</evidence>
<feature type="DNA-binding region" description="H-T-H motif" evidence="4">
    <location>
        <begin position="33"/>
        <end position="52"/>
    </location>
</feature>
<evidence type="ECO:0000256" key="3">
    <source>
        <dbReference type="ARBA" id="ARBA00023163"/>
    </source>
</evidence>
<keyword evidence="1" id="KW-0805">Transcription regulation</keyword>
<evidence type="ECO:0000256" key="5">
    <source>
        <dbReference type="SAM" id="MobiDB-lite"/>
    </source>
</evidence>
<evidence type="ECO:0000256" key="4">
    <source>
        <dbReference type="PROSITE-ProRule" id="PRU00335"/>
    </source>
</evidence>
<keyword evidence="2 4" id="KW-0238">DNA-binding</keyword>
<dbReference type="Gene3D" id="1.10.357.10">
    <property type="entry name" value="Tetracycline Repressor, domain 2"/>
    <property type="match status" value="1"/>
</dbReference>
<keyword evidence="8" id="KW-1185">Reference proteome</keyword>
<evidence type="ECO:0000259" key="6">
    <source>
        <dbReference type="PROSITE" id="PS50977"/>
    </source>
</evidence>
<dbReference type="InterPro" id="IPR050109">
    <property type="entry name" value="HTH-type_TetR-like_transc_reg"/>
</dbReference>
<dbReference type="Proteomes" id="UP000199220">
    <property type="component" value="Unassembled WGS sequence"/>
</dbReference>
<reference evidence="8" key="1">
    <citation type="submission" date="2016-10" db="EMBL/GenBank/DDBJ databases">
        <authorList>
            <person name="Varghese N."/>
            <person name="Submissions S."/>
        </authorList>
    </citation>
    <scope>NUCLEOTIDE SEQUENCE [LARGE SCALE GENOMIC DNA]</scope>
    <source>
        <strain evidence="8">DSM 21368</strain>
    </source>
</reference>
<gene>
    <name evidence="7" type="ORF">SAMN04488554_3491</name>
</gene>
<evidence type="ECO:0000256" key="1">
    <source>
        <dbReference type="ARBA" id="ARBA00023015"/>
    </source>
</evidence>
<feature type="compositionally biased region" description="Low complexity" evidence="5">
    <location>
        <begin position="210"/>
        <end position="224"/>
    </location>
</feature>
<dbReference type="InterPro" id="IPR009057">
    <property type="entry name" value="Homeodomain-like_sf"/>
</dbReference>
<dbReference type="PROSITE" id="PS50977">
    <property type="entry name" value="HTH_TETR_2"/>
    <property type="match status" value="1"/>
</dbReference>
<dbReference type="OrthoDB" id="3403733at2"/>
<dbReference type="SUPFAM" id="SSF46689">
    <property type="entry name" value="Homeodomain-like"/>
    <property type="match status" value="1"/>
</dbReference>